<sequence length="458" mass="50307">SVQTLSNNHVGLNERVSQLFSCKDSQASKIHELKKQLEPLSKSPSVNSAETVKKPTSGPTSLQKAASPLGNSQQEPESSGSPVSLQPMPHSDITTGNRFSVLAVEEDDGVVTDSSTDAVADSDSRARRSTPLDQLKSRRIQPNVNTLLLGDSVLKRVDEHKMSVEGDVVQNLSVSGLTVSQMMEWLNTLSPVQHIRKVTFHVGINSCEEGPVNKQTWVQLINLLTDSFPKATLQASSIVPPRGQHHRSKAAFTSNHTLKAACGQRKIRMIDHTPTFLTANGAPRQALYADKLHPSRDGTRKLALNIRFAGVPRDFVMVNEGRMARHVRNDTINHESGERRNGAHHHLPPPKTYQQEYIQHRQPLYRPASHHRQSSHLNAACPERGHPGPPELSEMEYPNMPQSARGNVPVSGHPLAVPSTGNANPTRGWEQPGLSGPPATDPIQAMRMIAQLMRSFLQ</sequence>
<proteinExistence type="predicted"/>
<evidence type="ECO:0000313" key="2">
    <source>
        <dbReference type="EMBL" id="KAK7485575.1"/>
    </source>
</evidence>
<dbReference type="CDD" id="cd00229">
    <property type="entry name" value="SGNH_hydrolase"/>
    <property type="match status" value="1"/>
</dbReference>
<evidence type="ECO:0000256" key="1">
    <source>
        <dbReference type="SAM" id="MobiDB-lite"/>
    </source>
</evidence>
<reference evidence="2 3" key="1">
    <citation type="journal article" date="2023" name="Sci. Data">
        <title>Genome assembly of the Korean intertidal mud-creeper Batillaria attramentaria.</title>
        <authorList>
            <person name="Patra A.K."/>
            <person name="Ho P.T."/>
            <person name="Jun S."/>
            <person name="Lee S.J."/>
            <person name="Kim Y."/>
            <person name="Won Y.J."/>
        </authorList>
    </citation>
    <scope>NUCLEOTIDE SEQUENCE [LARGE SCALE GENOMIC DNA]</scope>
    <source>
        <strain evidence="2">Wonlab-2016</strain>
    </source>
</reference>
<accession>A0ABD0KEU8</accession>
<evidence type="ECO:0008006" key="4">
    <source>
        <dbReference type="Google" id="ProtNLM"/>
    </source>
</evidence>
<feature type="non-terminal residue" evidence="2">
    <location>
        <position position="1"/>
    </location>
</feature>
<keyword evidence="3" id="KW-1185">Reference proteome</keyword>
<organism evidence="2 3">
    <name type="scientific">Batillaria attramentaria</name>
    <dbReference type="NCBI Taxonomy" id="370345"/>
    <lineage>
        <taxon>Eukaryota</taxon>
        <taxon>Metazoa</taxon>
        <taxon>Spiralia</taxon>
        <taxon>Lophotrochozoa</taxon>
        <taxon>Mollusca</taxon>
        <taxon>Gastropoda</taxon>
        <taxon>Caenogastropoda</taxon>
        <taxon>Sorbeoconcha</taxon>
        <taxon>Cerithioidea</taxon>
        <taxon>Batillariidae</taxon>
        <taxon>Batillaria</taxon>
    </lineage>
</organism>
<dbReference type="Gene3D" id="3.40.50.1110">
    <property type="entry name" value="SGNH hydrolase"/>
    <property type="match status" value="1"/>
</dbReference>
<feature type="compositionally biased region" description="Basic and acidic residues" evidence="1">
    <location>
        <begin position="331"/>
        <end position="341"/>
    </location>
</feature>
<feature type="compositionally biased region" description="Low complexity" evidence="1">
    <location>
        <begin position="111"/>
        <end position="121"/>
    </location>
</feature>
<protein>
    <recommendedName>
        <fullName evidence="4">SGNH hydrolase-type esterase domain-containing protein</fullName>
    </recommendedName>
</protein>
<dbReference type="EMBL" id="JACVVK020000192">
    <property type="protein sequence ID" value="KAK7485575.1"/>
    <property type="molecule type" value="Genomic_DNA"/>
</dbReference>
<evidence type="ECO:0000313" key="3">
    <source>
        <dbReference type="Proteomes" id="UP001519460"/>
    </source>
</evidence>
<dbReference type="AlphaFoldDB" id="A0ABD0KEU8"/>
<dbReference type="Proteomes" id="UP001519460">
    <property type="component" value="Unassembled WGS sequence"/>
</dbReference>
<feature type="region of interest" description="Disordered" evidence="1">
    <location>
        <begin position="33"/>
        <end position="94"/>
    </location>
</feature>
<feature type="region of interest" description="Disordered" evidence="1">
    <location>
        <begin position="331"/>
        <end position="350"/>
    </location>
</feature>
<comment type="caution">
    <text evidence="2">The sequence shown here is derived from an EMBL/GenBank/DDBJ whole genome shotgun (WGS) entry which is preliminary data.</text>
</comment>
<gene>
    <name evidence="2" type="ORF">BaRGS_00023150</name>
</gene>
<feature type="region of interest" description="Disordered" evidence="1">
    <location>
        <begin position="365"/>
        <end position="441"/>
    </location>
</feature>
<dbReference type="SUPFAM" id="SSF52266">
    <property type="entry name" value="SGNH hydrolase"/>
    <property type="match status" value="1"/>
</dbReference>
<dbReference type="InterPro" id="IPR036514">
    <property type="entry name" value="SGNH_hydro_sf"/>
</dbReference>
<feature type="region of interest" description="Disordered" evidence="1">
    <location>
        <begin position="110"/>
        <end position="138"/>
    </location>
</feature>
<feature type="compositionally biased region" description="Polar residues" evidence="1">
    <location>
        <begin position="57"/>
        <end position="84"/>
    </location>
</feature>
<name>A0ABD0KEU8_9CAEN</name>